<evidence type="ECO:0000313" key="2">
    <source>
        <dbReference type="EMBL" id="KAK7085696.1"/>
    </source>
</evidence>
<reference evidence="2 3" key="1">
    <citation type="submission" date="2023-11" db="EMBL/GenBank/DDBJ databases">
        <title>Halocaridina rubra genome assembly.</title>
        <authorList>
            <person name="Smith C."/>
        </authorList>
    </citation>
    <scope>NUCLEOTIDE SEQUENCE [LARGE SCALE GENOMIC DNA]</scope>
    <source>
        <strain evidence="2">EP-1</strain>
        <tissue evidence="2">Whole</tissue>
    </source>
</reference>
<gene>
    <name evidence="2" type="ORF">SK128_010763</name>
</gene>
<dbReference type="EMBL" id="JAXCGZ010000659">
    <property type="protein sequence ID" value="KAK7085696.1"/>
    <property type="molecule type" value="Genomic_DNA"/>
</dbReference>
<comment type="caution">
    <text evidence="2">The sequence shown here is derived from an EMBL/GenBank/DDBJ whole genome shotgun (WGS) entry which is preliminary data.</text>
</comment>
<dbReference type="Proteomes" id="UP001381693">
    <property type="component" value="Unassembled WGS sequence"/>
</dbReference>
<organism evidence="2 3">
    <name type="scientific">Halocaridina rubra</name>
    <name type="common">Hawaiian red shrimp</name>
    <dbReference type="NCBI Taxonomy" id="373956"/>
    <lineage>
        <taxon>Eukaryota</taxon>
        <taxon>Metazoa</taxon>
        <taxon>Ecdysozoa</taxon>
        <taxon>Arthropoda</taxon>
        <taxon>Crustacea</taxon>
        <taxon>Multicrustacea</taxon>
        <taxon>Malacostraca</taxon>
        <taxon>Eumalacostraca</taxon>
        <taxon>Eucarida</taxon>
        <taxon>Decapoda</taxon>
        <taxon>Pleocyemata</taxon>
        <taxon>Caridea</taxon>
        <taxon>Atyoidea</taxon>
        <taxon>Atyidae</taxon>
        <taxon>Halocaridina</taxon>
    </lineage>
</organism>
<dbReference type="Pfam" id="PF00754">
    <property type="entry name" value="F5_F8_type_C"/>
    <property type="match status" value="1"/>
</dbReference>
<sequence>MTNISEDVKVSFEMCPFQNGSSIIKLSMNERYLALGIYALQNARMLKTVSIIISVMGSEVGGQAIDGDLSTYYHSRSGEMFPWWIVDLGEAREIYKITILPRPGYFSFRFQDVERWRKTGNCA</sequence>
<evidence type="ECO:0000259" key="1">
    <source>
        <dbReference type="Pfam" id="PF00754"/>
    </source>
</evidence>
<proteinExistence type="predicted"/>
<dbReference type="SUPFAM" id="SSF49785">
    <property type="entry name" value="Galactose-binding domain-like"/>
    <property type="match status" value="1"/>
</dbReference>
<keyword evidence="3" id="KW-1185">Reference proteome</keyword>
<feature type="domain" description="F5/8 type C" evidence="1">
    <location>
        <begin position="60"/>
        <end position="104"/>
    </location>
</feature>
<dbReference type="Gene3D" id="2.60.120.260">
    <property type="entry name" value="Galactose-binding domain-like"/>
    <property type="match status" value="1"/>
</dbReference>
<accession>A0AAN8XK32</accession>
<evidence type="ECO:0000313" key="3">
    <source>
        <dbReference type="Proteomes" id="UP001381693"/>
    </source>
</evidence>
<protein>
    <recommendedName>
        <fullName evidence="1">F5/8 type C domain-containing protein</fullName>
    </recommendedName>
</protein>
<dbReference type="InterPro" id="IPR008979">
    <property type="entry name" value="Galactose-bd-like_sf"/>
</dbReference>
<dbReference type="InterPro" id="IPR000421">
    <property type="entry name" value="FA58C"/>
</dbReference>
<dbReference type="AlphaFoldDB" id="A0AAN8XK32"/>
<name>A0AAN8XK32_HALRR</name>